<proteinExistence type="predicted"/>
<name>A0A3E0ESA7_9FLAO</name>
<gene>
    <name evidence="1" type="ORF">C8P67_103246</name>
</gene>
<evidence type="ECO:0000313" key="2">
    <source>
        <dbReference type="Proteomes" id="UP000257136"/>
    </source>
</evidence>
<dbReference type="Proteomes" id="UP000257136">
    <property type="component" value="Unassembled WGS sequence"/>
</dbReference>
<dbReference type="AlphaFoldDB" id="A0A3E0ESA7"/>
<evidence type="ECO:0000313" key="1">
    <source>
        <dbReference type="EMBL" id="REH00270.1"/>
    </source>
</evidence>
<comment type="caution">
    <text evidence="1">The sequence shown here is derived from an EMBL/GenBank/DDBJ whole genome shotgun (WGS) entry which is preliminary data.</text>
</comment>
<protein>
    <submittedName>
        <fullName evidence="1">Uncharacterized protein</fullName>
    </submittedName>
</protein>
<accession>A0A3E0ESA7</accession>
<organism evidence="1 2">
    <name type="scientific">Flavobacterium aquicola</name>
    <dbReference type="NCBI Taxonomy" id="1682742"/>
    <lineage>
        <taxon>Bacteria</taxon>
        <taxon>Pseudomonadati</taxon>
        <taxon>Bacteroidota</taxon>
        <taxon>Flavobacteriia</taxon>
        <taxon>Flavobacteriales</taxon>
        <taxon>Flavobacteriaceae</taxon>
        <taxon>Flavobacterium</taxon>
    </lineage>
</organism>
<dbReference type="RefSeq" id="WP_262511445.1">
    <property type="nucleotide sequence ID" value="NZ_QUNI01000003.1"/>
</dbReference>
<sequence>MISHILHIPFPEQLDDVVWAQKWAQVKWLIENKMVAPKQPV</sequence>
<dbReference type="EMBL" id="QUNI01000003">
    <property type="protein sequence ID" value="REH00270.1"/>
    <property type="molecule type" value="Genomic_DNA"/>
</dbReference>
<keyword evidence="2" id="KW-1185">Reference proteome</keyword>
<reference evidence="1 2" key="1">
    <citation type="submission" date="2018-08" db="EMBL/GenBank/DDBJ databases">
        <title>Genomic Encyclopedia of Archaeal and Bacterial Type Strains, Phase II (KMG-II): from individual species to whole genera.</title>
        <authorList>
            <person name="Goeker M."/>
        </authorList>
    </citation>
    <scope>NUCLEOTIDE SEQUENCE [LARGE SCALE GENOMIC DNA]</scope>
    <source>
        <strain evidence="1 2">DSM 100880</strain>
    </source>
</reference>